<accession>A0ABW7Z2B9</accession>
<evidence type="ECO:0000313" key="9">
    <source>
        <dbReference type="Proteomes" id="UP001612741"/>
    </source>
</evidence>
<feature type="domain" description="Integral membrane bound transporter" evidence="7">
    <location>
        <begin position="363"/>
        <end position="485"/>
    </location>
</feature>
<feature type="transmembrane region" description="Helical" evidence="6">
    <location>
        <begin position="73"/>
        <end position="91"/>
    </location>
</feature>
<dbReference type="EMBL" id="JBITGY010000009">
    <property type="protein sequence ID" value="MFI6502320.1"/>
    <property type="molecule type" value="Genomic_DNA"/>
</dbReference>
<feature type="region of interest" description="Disordered" evidence="5">
    <location>
        <begin position="640"/>
        <end position="680"/>
    </location>
</feature>
<sequence length="739" mass="77006">MRGALRSLRRGFELPARPPWGYGLLCGVAIALPLVVGAAVGASHAGGLAALGAFFTAFGDTYGKPYGQRARNLAIKVGLIAAGFWAGTLVAPHPWWAVGVIGLVAAAGGQWQTVGLPPVLATVIGFYVLPPAGFDGALMVGLGGLGYCVLALAAWPVRRLDPLKDALDAAVDAMAGMLDGFDVPEEEWAERREHGSQTLDAAATASAAYHSDEGGDRSPDAYVLTLVRIFHETVALRSLRAQAGAERQEIDKVVEALSAALRQVAAGSVVGVPVALAALAGFAEHISRLRARDLSDPESLRTIALLGQVRRCLDRIAVAVRTVGLLASEGVRAPARLPRFTWQLTAGNAPEHAGRLGIAAAVAMALMVGVHEHYGKWFVFTVLIGLRPTYGDTVDRVVLRVAGTVLGAGVAALVLAAVPSEYTIVATVLVFGTLGFALRQVSYGYWSVFATPLALLLTDFSTRIDWEAAGTRLLMTAGGGVLALAAARVLWPRGGAGHLNLLARDLLRGHAAMIRTLAERDLDAMPDRTEAAGQSADRLRDALDLLDKEPNGKAPPELREAVTLSRKLRDDALLLAAVLRGSEAGSDATTAVLDTVADRLATTARAVRDNTQPPQPDDYGDELDALLEEAGERVDELMGEAAGQGTQPSEGPDRVDGPKNELAGGVPRDGAVGGVARGEAVGGVPRGEAVGGVPRDEAAGDGPSAVRRALRHAVAAHPALRTLTDDALSLARALTTARD</sequence>
<feature type="transmembrane region" description="Helical" evidence="6">
    <location>
        <begin position="136"/>
        <end position="157"/>
    </location>
</feature>
<dbReference type="InterPro" id="IPR049453">
    <property type="entry name" value="Memb_transporter_dom"/>
</dbReference>
<feature type="transmembrane region" description="Helical" evidence="6">
    <location>
        <begin position="473"/>
        <end position="491"/>
    </location>
</feature>
<protein>
    <submittedName>
        <fullName evidence="8">FUSC family protein</fullName>
    </submittedName>
</protein>
<evidence type="ECO:0000256" key="6">
    <source>
        <dbReference type="SAM" id="Phobius"/>
    </source>
</evidence>
<feature type="transmembrane region" description="Helical" evidence="6">
    <location>
        <begin position="264"/>
        <end position="283"/>
    </location>
</feature>
<feature type="transmembrane region" description="Helical" evidence="6">
    <location>
        <begin position="45"/>
        <end position="61"/>
    </location>
</feature>
<feature type="transmembrane region" description="Helical" evidence="6">
    <location>
        <begin position="443"/>
        <end position="461"/>
    </location>
</feature>
<gene>
    <name evidence="8" type="ORF">ACIBG2_33420</name>
</gene>
<evidence type="ECO:0000256" key="4">
    <source>
        <dbReference type="ARBA" id="ARBA00023136"/>
    </source>
</evidence>
<evidence type="ECO:0000259" key="7">
    <source>
        <dbReference type="Pfam" id="PF13515"/>
    </source>
</evidence>
<evidence type="ECO:0000256" key="3">
    <source>
        <dbReference type="ARBA" id="ARBA00022989"/>
    </source>
</evidence>
<dbReference type="Proteomes" id="UP001612741">
    <property type="component" value="Unassembled WGS sequence"/>
</dbReference>
<evidence type="ECO:0000256" key="5">
    <source>
        <dbReference type="SAM" id="MobiDB-lite"/>
    </source>
</evidence>
<feature type="transmembrane region" description="Helical" evidence="6">
    <location>
        <begin position="397"/>
        <end position="416"/>
    </location>
</feature>
<keyword evidence="2 6" id="KW-0812">Transmembrane</keyword>
<dbReference type="RefSeq" id="WP_397087489.1">
    <property type="nucleotide sequence ID" value="NZ_JBITGY010000009.1"/>
</dbReference>
<comment type="subcellular location">
    <subcellularLocation>
        <location evidence="1">Membrane</location>
        <topology evidence="1">Multi-pass membrane protein</topology>
    </subcellularLocation>
</comment>
<feature type="transmembrane region" description="Helical" evidence="6">
    <location>
        <begin position="111"/>
        <end position="129"/>
    </location>
</feature>
<reference evidence="8 9" key="1">
    <citation type="submission" date="2024-10" db="EMBL/GenBank/DDBJ databases">
        <title>The Natural Products Discovery Center: Release of the First 8490 Sequenced Strains for Exploring Actinobacteria Biosynthetic Diversity.</title>
        <authorList>
            <person name="Kalkreuter E."/>
            <person name="Kautsar S.A."/>
            <person name="Yang D."/>
            <person name="Bader C.D."/>
            <person name="Teijaro C.N."/>
            <person name="Fluegel L."/>
            <person name="Davis C.M."/>
            <person name="Simpson J.R."/>
            <person name="Lauterbach L."/>
            <person name="Steele A.D."/>
            <person name="Gui C."/>
            <person name="Meng S."/>
            <person name="Li G."/>
            <person name="Viehrig K."/>
            <person name="Ye F."/>
            <person name="Su P."/>
            <person name="Kiefer A.F."/>
            <person name="Nichols A."/>
            <person name="Cepeda A.J."/>
            <person name="Yan W."/>
            <person name="Fan B."/>
            <person name="Jiang Y."/>
            <person name="Adhikari A."/>
            <person name="Zheng C.-J."/>
            <person name="Schuster L."/>
            <person name="Cowan T.M."/>
            <person name="Smanski M.J."/>
            <person name="Chevrette M.G."/>
            <person name="De Carvalho L.P.S."/>
            <person name="Shen B."/>
        </authorList>
    </citation>
    <scope>NUCLEOTIDE SEQUENCE [LARGE SCALE GENOMIC DNA]</scope>
    <source>
        <strain evidence="8 9">NPDC050545</strain>
    </source>
</reference>
<keyword evidence="3 6" id="KW-1133">Transmembrane helix</keyword>
<comment type="caution">
    <text evidence="8">The sequence shown here is derived from an EMBL/GenBank/DDBJ whole genome shotgun (WGS) entry which is preliminary data.</text>
</comment>
<feature type="transmembrane region" description="Helical" evidence="6">
    <location>
        <begin position="20"/>
        <end position="39"/>
    </location>
</feature>
<name>A0ABW7Z2B9_9ACTN</name>
<evidence type="ECO:0000313" key="8">
    <source>
        <dbReference type="EMBL" id="MFI6502320.1"/>
    </source>
</evidence>
<keyword evidence="4 6" id="KW-0472">Membrane</keyword>
<evidence type="ECO:0000256" key="2">
    <source>
        <dbReference type="ARBA" id="ARBA00022692"/>
    </source>
</evidence>
<feature type="compositionally biased region" description="Gly residues" evidence="5">
    <location>
        <begin position="671"/>
        <end position="680"/>
    </location>
</feature>
<organism evidence="8 9">
    <name type="scientific">Nonomuraea typhae</name>
    <dbReference type="NCBI Taxonomy" id="2603600"/>
    <lineage>
        <taxon>Bacteria</taxon>
        <taxon>Bacillati</taxon>
        <taxon>Actinomycetota</taxon>
        <taxon>Actinomycetes</taxon>
        <taxon>Streptosporangiales</taxon>
        <taxon>Streptosporangiaceae</taxon>
        <taxon>Nonomuraea</taxon>
    </lineage>
</organism>
<keyword evidence="9" id="KW-1185">Reference proteome</keyword>
<proteinExistence type="predicted"/>
<evidence type="ECO:0000256" key="1">
    <source>
        <dbReference type="ARBA" id="ARBA00004141"/>
    </source>
</evidence>
<dbReference type="Pfam" id="PF13515">
    <property type="entry name" value="FUSC_2"/>
    <property type="match status" value="1"/>
</dbReference>